<dbReference type="AlphaFoldDB" id="A0A1F5NKV8"/>
<dbReference type="EMBL" id="MFEK01000014">
    <property type="protein sequence ID" value="OGE78164.1"/>
    <property type="molecule type" value="Genomic_DNA"/>
</dbReference>
<dbReference type="STRING" id="1817824.A2751_03320"/>
<protein>
    <recommendedName>
        <fullName evidence="4">2TM domain-containing protein</fullName>
    </recommendedName>
</protein>
<evidence type="ECO:0008006" key="4">
    <source>
        <dbReference type="Google" id="ProtNLM"/>
    </source>
</evidence>
<evidence type="ECO:0000256" key="1">
    <source>
        <dbReference type="SAM" id="Phobius"/>
    </source>
</evidence>
<organism evidence="2 3">
    <name type="scientific">Candidatus Doudnabacteria bacterium RIFCSPHIGHO2_01_FULL_46_14</name>
    <dbReference type="NCBI Taxonomy" id="1817824"/>
    <lineage>
        <taxon>Bacteria</taxon>
        <taxon>Candidatus Doudnaibacteriota</taxon>
    </lineage>
</organism>
<proteinExistence type="predicted"/>
<evidence type="ECO:0000313" key="3">
    <source>
        <dbReference type="Proteomes" id="UP000176864"/>
    </source>
</evidence>
<dbReference type="Proteomes" id="UP000176864">
    <property type="component" value="Unassembled WGS sequence"/>
</dbReference>
<reference evidence="2 3" key="1">
    <citation type="journal article" date="2016" name="Nat. Commun.">
        <title>Thousands of microbial genomes shed light on interconnected biogeochemical processes in an aquifer system.</title>
        <authorList>
            <person name="Anantharaman K."/>
            <person name="Brown C.T."/>
            <person name="Hug L.A."/>
            <person name="Sharon I."/>
            <person name="Castelle C.J."/>
            <person name="Probst A.J."/>
            <person name="Thomas B.C."/>
            <person name="Singh A."/>
            <person name="Wilkins M.J."/>
            <person name="Karaoz U."/>
            <person name="Brodie E.L."/>
            <person name="Williams K.H."/>
            <person name="Hubbard S.S."/>
            <person name="Banfield J.F."/>
        </authorList>
    </citation>
    <scope>NUCLEOTIDE SEQUENCE [LARGE SCALE GENOMIC DNA]</scope>
</reference>
<keyword evidence="1" id="KW-0472">Membrane</keyword>
<feature type="transmembrane region" description="Helical" evidence="1">
    <location>
        <begin position="34"/>
        <end position="51"/>
    </location>
</feature>
<name>A0A1F5NKV8_9BACT</name>
<comment type="caution">
    <text evidence="2">The sequence shown here is derived from an EMBL/GenBank/DDBJ whole genome shotgun (WGS) entry which is preliminary data.</text>
</comment>
<accession>A0A1F5NKV8</accession>
<feature type="transmembrane region" description="Helical" evidence="1">
    <location>
        <begin position="57"/>
        <end position="77"/>
    </location>
</feature>
<sequence>MDQQNIEKEIKEIRERNRRVEIDKAWETSWTRRLFIAVTIYVVAAIWLLMISETNPWLKALIPSLGYILSTLSLPFIKSFWEK</sequence>
<keyword evidence="1" id="KW-1133">Transmembrane helix</keyword>
<evidence type="ECO:0000313" key="2">
    <source>
        <dbReference type="EMBL" id="OGE78164.1"/>
    </source>
</evidence>
<keyword evidence="1" id="KW-0812">Transmembrane</keyword>
<gene>
    <name evidence="2" type="ORF">A2751_03320</name>
</gene>